<dbReference type="Pfam" id="PF00583">
    <property type="entry name" value="Acetyltransf_1"/>
    <property type="match status" value="1"/>
</dbReference>
<name>A0A0G1SGU1_9BACT</name>
<evidence type="ECO:0000313" key="2">
    <source>
        <dbReference type="EMBL" id="KKU32565.1"/>
    </source>
</evidence>
<accession>A0A0G1SGU1</accession>
<reference evidence="2 3" key="1">
    <citation type="journal article" date="2015" name="Nature">
        <title>rRNA introns, odd ribosomes, and small enigmatic genomes across a large radiation of phyla.</title>
        <authorList>
            <person name="Brown C.T."/>
            <person name="Hug L.A."/>
            <person name="Thomas B.C."/>
            <person name="Sharon I."/>
            <person name="Castelle C.J."/>
            <person name="Singh A."/>
            <person name="Wilkins M.J."/>
            <person name="Williams K.H."/>
            <person name="Banfield J.F."/>
        </authorList>
    </citation>
    <scope>NUCLEOTIDE SEQUENCE [LARGE SCALE GENOMIC DNA]</scope>
</reference>
<comment type="caution">
    <text evidence="2">The sequence shown here is derived from an EMBL/GenBank/DDBJ whole genome shotgun (WGS) entry which is preliminary data.</text>
</comment>
<gene>
    <name evidence="2" type="ORF">UX47_C0009G0002</name>
</gene>
<dbReference type="Proteomes" id="UP000034794">
    <property type="component" value="Unassembled WGS sequence"/>
</dbReference>
<evidence type="ECO:0000259" key="1">
    <source>
        <dbReference type="PROSITE" id="PS51186"/>
    </source>
</evidence>
<dbReference type="Gene3D" id="3.40.630.30">
    <property type="match status" value="1"/>
</dbReference>
<organism evidence="2 3">
    <name type="scientific">Candidatus Collierbacteria bacterium GW2011_GWA2_46_26</name>
    <dbReference type="NCBI Taxonomy" id="1618381"/>
    <lineage>
        <taxon>Bacteria</taxon>
        <taxon>Candidatus Collieribacteriota</taxon>
    </lineage>
</organism>
<dbReference type="AlphaFoldDB" id="A0A0G1SGU1"/>
<dbReference type="CDD" id="cd04301">
    <property type="entry name" value="NAT_SF"/>
    <property type="match status" value="1"/>
</dbReference>
<proteinExistence type="predicted"/>
<keyword evidence="2" id="KW-0808">Transferase</keyword>
<dbReference type="PROSITE" id="PS51186">
    <property type="entry name" value="GNAT"/>
    <property type="match status" value="1"/>
</dbReference>
<dbReference type="EMBL" id="LCMI01000009">
    <property type="protein sequence ID" value="KKU32565.1"/>
    <property type="molecule type" value="Genomic_DNA"/>
</dbReference>
<evidence type="ECO:0000313" key="3">
    <source>
        <dbReference type="Proteomes" id="UP000034794"/>
    </source>
</evidence>
<dbReference type="InterPro" id="IPR000182">
    <property type="entry name" value="GNAT_dom"/>
</dbReference>
<dbReference type="SUPFAM" id="SSF55729">
    <property type="entry name" value="Acyl-CoA N-acyltransferases (Nat)"/>
    <property type="match status" value="1"/>
</dbReference>
<dbReference type="GO" id="GO:0016747">
    <property type="term" value="F:acyltransferase activity, transferring groups other than amino-acyl groups"/>
    <property type="evidence" value="ECO:0007669"/>
    <property type="project" value="InterPro"/>
</dbReference>
<sequence>MENKVRVEIEIGGVENLDDALRVSKIVFEPTPAEEEKYHNKEDWQKKINEDGLLVIGRVDGKIVGFIVAYKTSDEVMHVWNAGVLSEYRKLGIFSNMFEELSVKCKQEGVKKLTLHTIEKKFPEMYKFVINRGFVEFEKEWIEDDKVGKVEKSKFELSLK</sequence>
<feature type="domain" description="N-acetyltransferase" evidence="1">
    <location>
        <begin position="7"/>
        <end position="160"/>
    </location>
</feature>
<dbReference type="InterPro" id="IPR016181">
    <property type="entry name" value="Acyl_CoA_acyltransferase"/>
</dbReference>
<protein>
    <submittedName>
        <fullName evidence="2">Ribosomal-protein-alanine acetyltransferase</fullName>
    </submittedName>
</protein>